<reference evidence="2" key="1">
    <citation type="submission" date="2020-11" db="EMBL/GenBank/DDBJ databases">
        <authorList>
            <consortium name="DOE Joint Genome Institute"/>
            <person name="Ahrendt S."/>
            <person name="Riley R."/>
            <person name="Andreopoulos W."/>
            <person name="LaButti K."/>
            <person name="Pangilinan J."/>
            <person name="Ruiz-duenas F.J."/>
            <person name="Barrasa J.M."/>
            <person name="Sanchez-Garcia M."/>
            <person name="Camarero S."/>
            <person name="Miyauchi S."/>
            <person name="Serrano A."/>
            <person name="Linde D."/>
            <person name="Babiker R."/>
            <person name="Drula E."/>
            <person name="Ayuso-Fernandez I."/>
            <person name="Pacheco R."/>
            <person name="Padilla G."/>
            <person name="Ferreira P."/>
            <person name="Barriuso J."/>
            <person name="Kellner H."/>
            <person name="Castanera R."/>
            <person name="Alfaro M."/>
            <person name="Ramirez L."/>
            <person name="Pisabarro A.G."/>
            <person name="Kuo A."/>
            <person name="Tritt A."/>
            <person name="Lipzen A."/>
            <person name="He G."/>
            <person name="Yan M."/>
            <person name="Ng V."/>
            <person name="Cullen D."/>
            <person name="Martin F."/>
            <person name="Rosso M.-N."/>
            <person name="Henrissat B."/>
            <person name="Hibbett D."/>
            <person name="Martinez A.T."/>
            <person name="Grigoriev I.V."/>
        </authorList>
    </citation>
    <scope>NUCLEOTIDE SEQUENCE</scope>
    <source>
        <strain evidence="2">AH 44721</strain>
    </source>
</reference>
<feature type="region of interest" description="Disordered" evidence="1">
    <location>
        <begin position="274"/>
        <end position="309"/>
    </location>
</feature>
<evidence type="ECO:0000313" key="3">
    <source>
        <dbReference type="Proteomes" id="UP000724874"/>
    </source>
</evidence>
<proteinExistence type="predicted"/>
<feature type="compositionally biased region" description="Low complexity" evidence="1">
    <location>
        <begin position="218"/>
        <end position="229"/>
    </location>
</feature>
<evidence type="ECO:0000256" key="1">
    <source>
        <dbReference type="SAM" id="MobiDB-lite"/>
    </source>
</evidence>
<evidence type="ECO:0000313" key="2">
    <source>
        <dbReference type="EMBL" id="KAF8877577.1"/>
    </source>
</evidence>
<dbReference type="Proteomes" id="UP000724874">
    <property type="component" value="Unassembled WGS sequence"/>
</dbReference>
<protein>
    <submittedName>
        <fullName evidence="2">Uncharacterized protein</fullName>
    </submittedName>
</protein>
<feature type="region of interest" description="Disordered" evidence="1">
    <location>
        <begin position="1"/>
        <end position="33"/>
    </location>
</feature>
<gene>
    <name evidence="2" type="ORF">CPB84DRAFT_1794816</name>
</gene>
<feature type="region of interest" description="Disordered" evidence="1">
    <location>
        <begin position="209"/>
        <end position="229"/>
    </location>
</feature>
<dbReference type="EMBL" id="JADNYJ010000168">
    <property type="protein sequence ID" value="KAF8877577.1"/>
    <property type="molecule type" value="Genomic_DNA"/>
</dbReference>
<dbReference type="AlphaFoldDB" id="A0A9P5NAT2"/>
<keyword evidence="3" id="KW-1185">Reference proteome</keyword>
<sequence>MQSMAIQHHPSYTGMVTRHRRSSSAPQPSGRFEYPKSRVITLPTLPAIISRPSSPSSVPSISRFRQSHKNLLNAPQHHAHGQLACSSLEPAGHLYGSQLPHAIAYSGQSMSKAFTPAAYGANQVNLGLGEHRRSLSSQSQDYSFLAPSSWTVPTMEQNGLMPMSASTTSFSPTLFDSDMAQANVEEDQSLPEVDLEFFSDFSFNEDIYGLNPEDQNYSPEAENPSASASLSPLLNNQCIDGTINPAALRLPAFSGLTPIDTSVHALSRSSSLESEPFSSISSQSTPMMTPSSSFPSSPAPSPSSSISSSDDVDVDFSNLFNVECFDASYSYDAAFSSPPALYEDDGMFGYGFNADNATISSARPFEGSIGSKMMDMTTPTQAMFGME</sequence>
<accession>A0A9P5NAT2</accession>
<comment type="caution">
    <text evidence="2">The sequence shown here is derived from an EMBL/GenBank/DDBJ whole genome shotgun (WGS) entry which is preliminary data.</text>
</comment>
<name>A0A9P5NAT2_GYMJU</name>
<organism evidence="2 3">
    <name type="scientific">Gymnopilus junonius</name>
    <name type="common">Spectacular rustgill mushroom</name>
    <name type="synonym">Gymnopilus spectabilis subsp. junonius</name>
    <dbReference type="NCBI Taxonomy" id="109634"/>
    <lineage>
        <taxon>Eukaryota</taxon>
        <taxon>Fungi</taxon>
        <taxon>Dikarya</taxon>
        <taxon>Basidiomycota</taxon>
        <taxon>Agaricomycotina</taxon>
        <taxon>Agaricomycetes</taxon>
        <taxon>Agaricomycetidae</taxon>
        <taxon>Agaricales</taxon>
        <taxon>Agaricineae</taxon>
        <taxon>Hymenogastraceae</taxon>
        <taxon>Gymnopilus</taxon>
    </lineage>
</organism>